<dbReference type="EMBL" id="JBHLVX010000010">
    <property type="protein sequence ID" value="MFC0266861.1"/>
    <property type="molecule type" value="Genomic_DNA"/>
</dbReference>
<name>A0ABV6FZS7_9GAMM</name>
<evidence type="ECO:0000256" key="1">
    <source>
        <dbReference type="ARBA" id="ARBA00004651"/>
    </source>
</evidence>
<reference evidence="7 8" key="1">
    <citation type="submission" date="2024-09" db="EMBL/GenBank/DDBJ databases">
        <authorList>
            <person name="Sun Q."/>
            <person name="Mori K."/>
        </authorList>
    </citation>
    <scope>NUCLEOTIDE SEQUENCE [LARGE SCALE GENOMIC DNA]</scope>
    <source>
        <strain evidence="7 8">CCM 7415</strain>
    </source>
</reference>
<keyword evidence="5 6" id="KW-0472">Membrane</keyword>
<feature type="transmembrane region" description="Helical" evidence="6">
    <location>
        <begin position="41"/>
        <end position="66"/>
    </location>
</feature>
<evidence type="ECO:0000256" key="5">
    <source>
        <dbReference type="ARBA" id="ARBA00023136"/>
    </source>
</evidence>
<protein>
    <submittedName>
        <fullName evidence="7">LysE family translocator</fullName>
    </submittedName>
</protein>
<evidence type="ECO:0000256" key="2">
    <source>
        <dbReference type="ARBA" id="ARBA00022475"/>
    </source>
</evidence>
<evidence type="ECO:0000313" key="8">
    <source>
        <dbReference type="Proteomes" id="UP001589814"/>
    </source>
</evidence>
<keyword evidence="3 6" id="KW-0812">Transmembrane</keyword>
<feature type="transmembrane region" description="Helical" evidence="6">
    <location>
        <begin position="72"/>
        <end position="93"/>
    </location>
</feature>
<evidence type="ECO:0000256" key="4">
    <source>
        <dbReference type="ARBA" id="ARBA00022989"/>
    </source>
</evidence>
<proteinExistence type="predicted"/>
<feature type="transmembrane region" description="Helical" evidence="6">
    <location>
        <begin position="150"/>
        <end position="178"/>
    </location>
</feature>
<comment type="caution">
    <text evidence="7">The sequence shown here is derived from an EMBL/GenBank/DDBJ whole genome shotgun (WGS) entry which is preliminary data.</text>
</comment>
<dbReference type="PANTHER" id="PTHR30086">
    <property type="entry name" value="ARGININE EXPORTER PROTEIN ARGO"/>
    <property type="match status" value="1"/>
</dbReference>
<dbReference type="PANTHER" id="PTHR30086:SF20">
    <property type="entry name" value="ARGININE EXPORTER PROTEIN ARGO-RELATED"/>
    <property type="match status" value="1"/>
</dbReference>
<sequence>MLGIHDLAIFMLSGLILNMTPGPDSLLIVSHTAAGRWQQGAVTALGISTGTLVHVLAAALGLSAILATSAMAFTVVKWAGAIYLIWLGLSVLLKCRHSSPQAPAPRFSETRLRTLFRQGFLTNVLNPKVALFFMAFMPQFIDPASTLKPLAFLTLGLIFDAVATLWSAVLITVVTLGGQRLRPGVKLKAWLERSVGVMFVALGVRLALTRTPAGGG</sequence>
<feature type="transmembrane region" description="Helical" evidence="6">
    <location>
        <begin position="114"/>
        <end position="138"/>
    </location>
</feature>
<dbReference type="InterPro" id="IPR001123">
    <property type="entry name" value="LeuE-type"/>
</dbReference>
<evidence type="ECO:0000313" key="7">
    <source>
        <dbReference type="EMBL" id="MFC0266861.1"/>
    </source>
</evidence>
<comment type="subcellular location">
    <subcellularLocation>
        <location evidence="1">Cell membrane</location>
        <topology evidence="1">Multi-pass membrane protein</topology>
    </subcellularLocation>
</comment>
<gene>
    <name evidence="7" type="ORF">ACFFHW_02425</name>
</gene>
<keyword evidence="2" id="KW-1003">Cell membrane</keyword>
<organism evidence="7 8">
    <name type="scientific">Kushneria aurantia</name>
    <dbReference type="NCBI Taxonomy" id="504092"/>
    <lineage>
        <taxon>Bacteria</taxon>
        <taxon>Pseudomonadati</taxon>
        <taxon>Pseudomonadota</taxon>
        <taxon>Gammaproteobacteria</taxon>
        <taxon>Oceanospirillales</taxon>
        <taxon>Halomonadaceae</taxon>
        <taxon>Kushneria</taxon>
    </lineage>
</organism>
<evidence type="ECO:0000256" key="6">
    <source>
        <dbReference type="SAM" id="Phobius"/>
    </source>
</evidence>
<feature type="transmembrane region" description="Helical" evidence="6">
    <location>
        <begin position="6"/>
        <end position="29"/>
    </location>
</feature>
<accession>A0ABV6FZS7</accession>
<evidence type="ECO:0000256" key="3">
    <source>
        <dbReference type="ARBA" id="ARBA00022692"/>
    </source>
</evidence>
<keyword evidence="8" id="KW-1185">Reference proteome</keyword>
<dbReference type="RefSeq" id="WP_019949781.1">
    <property type="nucleotide sequence ID" value="NZ_JBHLVX010000010.1"/>
</dbReference>
<dbReference type="Proteomes" id="UP001589814">
    <property type="component" value="Unassembled WGS sequence"/>
</dbReference>
<dbReference type="Pfam" id="PF01810">
    <property type="entry name" value="LysE"/>
    <property type="match status" value="1"/>
</dbReference>
<keyword evidence="4 6" id="KW-1133">Transmembrane helix</keyword>
<dbReference type="PIRSF" id="PIRSF006324">
    <property type="entry name" value="LeuE"/>
    <property type="match status" value="1"/>
</dbReference>